<dbReference type="SUPFAM" id="SSF56235">
    <property type="entry name" value="N-terminal nucleophile aminohydrolases (Ntn hydrolases)"/>
    <property type="match status" value="1"/>
</dbReference>
<dbReference type="GO" id="GO:0006508">
    <property type="term" value="P:proteolysis"/>
    <property type="evidence" value="ECO:0007669"/>
    <property type="project" value="UniProtKB-KW"/>
</dbReference>
<evidence type="ECO:0000256" key="7">
    <source>
        <dbReference type="PIRSR" id="PIRSR600246-1"/>
    </source>
</evidence>
<evidence type="ECO:0000256" key="8">
    <source>
        <dbReference type="PIRSR" id="PIRSR600246-2"/>
    </source>
</evidence>
<dbReference type="eggNOG" id="COG4242">
    <property type="taxonomic scope" value="Bacteria"/>
</dbReference>
<dbReference type="AlphaFoldDB" id="A0A031J831"/>
<dbReference type="EMBL" id="JFYZ01000068">
    <property type="protein sequence ID" value="EZP70324.1"/>
    <property type="molecule type" value="Genomic_DNA"/>
</dbReference>
<dbReference type="GO" id="GO:0016811">
    <property type="term" value="F:hydrolase activity, acting on carbon-nitrogen (but not peptide) bonds, in linear amides"/>
    <property type="evidence" value="ECO:0007669"/>
    <property type="project" value="UniProtKB-ARBA"/>
</dbReference>
<dbReference type="Pfam" id="PF03575">
    <property type="entry name" value="Peptidase_S51"/>
    <property type="match status" value="1"/>
</dbReference>
<protein>
    <recommendedName>
        <fullName evidence="6">Isoaspartyl peptidase</fullName>
    </recommendedName>
</protein>
<evidence type="ECO:0000256" key="2">
    <source>
        <dbReference type="ARBA" id="ARBA00022670"/>
    </source>
</evidence>
<dbReference type="CDD" id="cd04701">
    <property type="entry name" value="Asparaginase_2"/>
    <property type="match status" value="1"/>
</dbReference>
<dbReference type="RefSeq" id="WP_081799240.1">
    <property type="nucleotide sequence ID" value="NZ_CP017076.1"/>
</dbReference>
<dbReference type="Gene3D" id="3.40.50.880">
    <property type="match status" value="1"/>
</dbReference>
<evidence type="ECO:0000313" key="11">
    <source>
        <dbReference type="EMBL" id="EZP70324.1"/>
    </source>
</evidence>
<feature type="binding site" evidence="8">
    <location>
        <begin position="559"/>
        <end position="562"/>
    </location>
    <ligand>
        <name>substrate</name>
    </ligand>
</feature>
<keyword evidence="3" id="KW-0378">Hydrolase</keyword>
<evidence type="ECO:0000256" key="3">
    <source>
        <dbReference type="ARBA" id="ARBA00022801"/>
    </source>
</evidence>
<accession>A0A031J831</accession>
<dbReference type="PANTHER" id="PTHR10188">
    <property type="entry name" value="L-ASPARAGINASE"/>
    <property type="match status" value="1"/>
</dbReference>
<reference evidence="11 12" key="1">
    <citation type="submission" date="2014-03" db="EMBL/GenBank/DDBJ databases">
        <title>Whole genome sequence of Novosphingobium resinovorum KF1.</title>
        <authorList>
            <person name="Gan H.M."/>
            <person name="Gan H.Y."/>
            <person name="Chew T.H."/>
            <person name="Savka M.A."/>
        </authorList>
    </citation>
    <scope>NUCLEOTIDE SEQUENCE [LARGE SCALE GENOMIC DNA]</scope>
    <source>
        <strain evidence="11 12">KF1</strain>
    </source>
</reference>
<dbReference type="InterPro" id="IPR000246">
    <property type="entry name" value="Peptidase_T2"/>
</dbReference>
<organism evidence="11 12">
    <name type="scientific">Novosphingobium resinovorum</name>
    <dbReference type="NCBI Taxonomy" id="158500"/>
    <lineage>
        <taxon>Bacteria</taxon>
        <taxon>Pseudomonadati</taxon>
        <taxon>Pseudomonadota</taxon>
        <taxon>Alphaproteobacteria</taxon>
        <taxon>Sphingomonadales</taxon>
        <taxon>Sphingomonadaceae</taxon>
        <taxon>Novosphingobium</taxon>
    </lineage>
</organism>
<dbReference type="Gene3D" id="3.60.20.30">
    <property type="entry name" value="(Glycosyl)asparaginase"/>
    <property type="match status" value="1"/>
</dbReference>
<name>A0A031J831_9SPHN</name>
<feature type="signal peptide" evidence="10">
    <location>
        <begin position="1"/>
        <end position="30"/>
    </location>
</feature>
<dbReference type="SUPFAM" id="SSF52317">
    <property type="entry name" value="Class I glutamine amidotransferase-like"/>
    <property type="match status" value="1"/>
</dbReference>
<evidence type="ECO:0000256" key="1">
    <source>
        <dbReference type="ARBA" id="ARBA00006534"/>
    </source>
</evidence>
<keyword evidence="10" id="KW-0732">Signal</keyword>
<evidence type="ECO:0000256" key="4">
    <source>
        <dbReference type="ARBA" id="ARBA00022813"/>
    </source>
</evidence>
<keyword evidence="5" id="KW-0720">Serine protease</keyword>
<sequence length="646" mass="66413">MKFSSPCKLASALFLGAGAGALFAAAPALAAPGYKRYVLGDVDASAATTHEGGLLLMGGGDRNNDAMKWFFGHAGGGHIVILRASLGGQIGEEFYKQIGGIRSAETFVFTDRKAAYDPKIIAALRRADGIFIAGGDQSRYVRYWRGTPVAEALDAHVASGKPLGGTSAGLAMLGEKLYGAMDGGSITSAEALPDPHGSANTIESDFLHLAALKGVITDTHFKERDRLGRLFAFLAKAQVGRAPDDPALLGLGVDESAAIAVEADGSGRIYATAPDGGAWLVNGDGLRGTATSGPLQAHRVRVTGIGAGSVVHLPSGKVDAPTFVRNYAVTGGSLVQVPLWSLAIHGGAGVIERGDLTPDKEKAYRAGLDAALRAGAAVLDKGGASLDAVEAAVRVLEDDPMFNAGRGAVFTAEGRNELDSAIMDGATLKAGAVAGITRTRHPVDAARAVMDHSPHVMLMGAGADAFSKDQGLEQVDPSWFRTEARWQQFLTWKKTHQAALDRTHLFGTVGAVALDADGNLAAATSTGGMNGKRWGRVGDSPIIGAGTYAKNGQCAVSATGSGEYFIRESAARQVCDRVGYLKQPLAEAAQATIMAVGAIGGDGGLIAMGSDGAPAFAINDLGMYRGRIAAGGTAATAIYADERPGD</sequence>
<dbReference type="OrthoDB" id="9780217at2"/>
<dbReference type="eggNOG" id="COG1446">
    <property type="taxonomic scope" value="Bacteria"/>
</dbReference>
<feature type="site" description="Cleavage; by autolysis" evidence="9">
    <location>
        <begin position="507"/>
        <end position="508"/>
    </location>
</feature>
<dbReference type="InterPro" id="IPR029055">
    <property type="entry name" value="Ntn_hydrolases_N"/>
</dbReference>
<feature type="binding site" evidence="8">
    <location>
        <begin position="536"/>
        <end position="539"/>
    </location>
    <ligand>
        <name>substrate</name>
    </ligand>
</feature>
<comment type="similarity">
    <text evidence="1">Belongs to the peptidase S51 family.</text>
</comment>
<dbReference type="FunFam" id="3.60.20.30:FF:000001">
    <property type="entry name" value="Isoaspartyl peptidase/L-asparaginase"/>
    <property type="match status" value="1"/>
</dbReference>
<evidence type="ECO:0000313" key="12">
    <source>
        <dbReference type="Proteomes" id="UP000024329"/>
    </source>
</evidence>
<evidence type="ECO:0000256" key="5">
    <source>
        <dbReference type="ARBA" id="ARBA00022825"/>
    </source>
</evidence>
<dbReference type="CDD" id="cd03145">
    <property type="entry name" value="GAT1_cyanophycinase"/>
    <property type="match status" value="1"/>
</dbReference>
<dbReference type="MEROPS" id="S51.003"/>
<dbReference type="InterPro" id="IPR029062">
    <property type="entry name" value="Class_I_gatase-like"/>
</dbReference>
<keyword evidence="4" id="KW-0068">Autocatalytic cleavage</keyword>
<proteinExistence type="inferred from homology"/>
<feature type="active site" description="Nucleophile" evidence="7">
    <location>
        <position position="508"/>
    </location>
</feature>
<dbReference type="Proteomes" id="UP000024329">
    <property type="component" value="Unassembled WGS sequence"/>
</dbReference>
<dbReference type="GO" id="GO:0008236">
    <property type="term" value="F:serine-type peptidase activity"/>
    <property type="evidence" value="ECO:0007669"/>
    <property type="project" value="UniProtKB-KW"/>
</dbReference>
<dbReference type="PATRIC" id="fig|158500.4.peg.5522"/>
<feature type="chain" id="PRO_5001551545" description="Isoaspartyl peptidase" evidence="10">
    <location>
        <begin position="31"/>
        <end position="646"/>
    </location>
</feature>
<evidence type="ECO:0000256" key="10">
    <source>
        <dbReference type="SAM" id="SignalP"/>
    </source>
</evidence>
<comment type="caution">
    <text evidence="11">The sequence shown here is derived from an EMBL/GenBank/DDBJ whole genome shotgun (WGS) entry which is preliminary data.</text>
</comment>
<evidence type="ECO:0000256" key="6">
    <source>
        <dbReference type="ARBA" id="ARBA00069124"/>
    </source>
</evidence>
<dbReference type="PANTHER" id="PTHR10188:SF6">
    <property type="entry name" value="N(4)-(BETA-N-ACETYLGLUCOSAMINYL)-L-ASPARAGINASE"/>
    <property type="match status" value="1"/>
</dbReference>
<dbReference type="Pfam" id="PF01112">
    <property type="entry name" value="Asparaginase_2"/>
    <property type="match status" value="1"/>
</dbReference>
<evidence type="ECO:0000256" key="9">
    <source>
        <dbReference type="PIRSR" id="PIRSR600246-3"/>
    </source>
</evidence>
<gene>
    <name evidence="11" type="ORF">BV97_05448</name>
</gene>
<keyword evidence="2" id="KW-0645">Protease</keyword>
<dbReference type="InterPro" id="IPR005320">
    <property type="entry name" value="Peptidase_S51"/>
</dbReference>